<keyword evidence="2" id="KW-0732">Signal</keyword>
<dbReference type="Proteomes" id="UP001156690">
    <property type="component" value="Unassembled WGS sequence"/>
</dbReference>
<organism evidence="3 4">
    <name type="scientific">Vibrio penaeicida</name>
    <dbReference type="NCBI Taxonomy" id="104609"/>
    <lineage>
        <taxon>Bacteria</taxon>
        <taxon>Pseudomonadati</taxon>
        <taxon>Pseudomonadota</taxon>
        <taxon>Gammaproteobacteria</taxon>
        <taxon>Vibrionales</taxon>
        <taxon>Vibrionaceae</taxon>
        <taxon>Vibrio</taxon>
    </lineage>
</organism>
<comment type="caution">
    <text evidence="3">The sequence shown here is derived from an EMBL/GenBank/DDBJ whole genome shotgun (WGS) entry which is preliminary data.</text>
</comment>
<evidence type="ECO:0000256" key="1">
    <source>
        <dbReference type="SAM" id="MobiDB-lite"/>
    </source>
</evidence>
<accession>A0AAV5NXP0</accession>
<feature type="chain" id="PRO_5043473071" evidence="2">
    <location>
        <begin position="21"/>
        <end position="566"/>
    </location>
</feature>
<dbReference type="RefSeq" id="WP_224056023.1">
    <property type="nucleotide sequence ID" value="NZ_AP025144.1"/>
</dbReference>
<feature type="region of interest" description="Disordered" evidence="1">
    <location>
        <begin position="27"/>
        <end position="50"/>
    </location>
</feature>
<evidence type="ECO:0000313" key="3">
    <source>
        <dbReference type="EMBL" id="GLQ75471.1"/>
    </source>
</evidence>
<sequence>MKFNRSLMTMAVVSAFTVMISGCNKDSNASSPTLPTKPTTSPTTPTNNKPVAFDAEAYKKQVNSAPECGEWHLPEHMEFLPQQQILDNAVLDSQMQKFIQGMSSAQALEAILSQAPSAITPKMKDEIRQCSSITTGNTVHEFSSCGSEIKKLFTKLYQSDGNRFRMICRVTKPKINIAVIPVVIDGYTLQSNSIRQEVVARFGEGSNVDKHLEATLNKNVELTVASELAVSGIESDDDNKVSLPYKNQIINQSLSQFNGSKLDSSMYDQLAFVYIAGNNTGLISYGNIYKTETLSDGTVLKNRFIINSDLSSKSHVEKLGLGSTKKSLAPDQVLFVHEYLHGLGLGHASVSPCSYKHFTNGDKVFDFGQSCDWTKTEELNKETMHKFHEDSNYSVFNYGIYNGVMGGKGNIGQEVLPYFQYRLGVVNSKKVVEVKTTKTVELYGFDPEKDTEQLIHLSTKNGHFWLWFNTGNGRFDWMMEQSGIMTGIELLAPTYGDGLTLATVSTNKDETLIIIPNDYSLGNANDPTTLRTDKSLFENGKYTIENVEMTVSTKGPKAKTIEFVFK</sequence>
<name>A0AAV5NXP0_9VIBR</name>
<proteinExistence type="predicted"/>
<feature type="compositionally biased region" description="Low complexity" evidence="1">
    <location>
        <begin position="31"/>
        <end position="50"/>
    </location>
</feature>
<keyword evidence="4" id="KW-1185">Reference proteome</keyword>
<dbReference type="EMBL" id="BSNX01000073">
    <property type="protein sequence ID" value="GLQ75471.1"/>
    <property type="molecule type" value="Genomic_DNA"/>
</dbReference>
<evidence type="ECO:0000256" key="2">
    <source>
        <dbReference type="SAM" id="SignalP"/>
    </source>
</evidence>
<gene>
    <name evidence="3" type="ORF">GCM10007932_48330</name>
</gene>
<evidence type="ECO:0000313" key="4">
    <source>
        <dbReference type="Proteomes" id="UP001156690"/>
    </source>
</evidence>
<dbReference type="AlphaFoldDB" id="A0AAV5NXP0"/>
<protein>
    <submittedName>
        <fullName evidence="3">Uncharacterized protein</fullName>
    </submittedName>
</protein>
<reference evidence="4" key="1">
    <citation type="journal article" date="2019" name="Int. J. Syst. Evol. Microbiol.">
        <title>The Global Catalogue of Microorganisms (GCM) 10K type strain sequencing project: providing services to taxonomists for standard genome sequencing and annotation.</title>
        <authorList>
            <consortium name="The Broad Institute Genomics Platform"/>
            <consortium name="The Broad Institute Genome Sequencing Center for Infectious Disease"/>
            <person name="Wu L."/>
            <person name="Ma J."/>
        </authorList>
    </citation>
    <scope>NUCLEOTIDE SEQUENCE [LARGE SCALE GENOMIC DNA]</scope>
    <source>
        <strain evidence="4">NBRC 15640</strain>
    </source>
</reference>
<dbReference type="PROSITE" id="PS51257">
    <property type="entry name" value="PROKAR_LIPOPROTEIN"/>
    <property type="match status" value="1"/>
</dbReference>
<feature type="signal peptide" evidence="2">
    <location>
        <begin position="1"/>
        <end position="20"/>
    </location>
</feature>